<feature type="domain" description="Major facilitator superfamily (MFS) profile" evidence="6">
    <location>
        <begin position="23"/>
        <end position="465"/>
    </location>
</feature>
<feature type="transmembrane region" description="Helical" evidence="5">
    <location>
        <begin position="341"/>
        <end position="364"/>
    </location>
</feature>
<dbReference type="EMBL" id="PGGN01000002">
    <property type="protein sequence ID" value="PSH58591.1"/>
    <property type="molecule type" value="Genomic_DNA"/>
</dbReference>
<dbReference type="Gene3D" id="1.20.1250.20">
    <property type="entry name" value="MFS general substrate transporter like domains"/>
    <property type="match status" value="2"/>
</dbReference>
<keyword evidence="3 5" id="KW-1133">Transmembrane helix</keyword>
<dbReference type="PANTHER" id="PTHR23501:SF154">
    <property type="entry name" value="MULTIDRUG-EFFLUX TRANSPORTER RV1634-RELATED"/>
    <property type="match status" value="1"/>
</dbReference>
<comment type="subcellular location">
    <subcellularLocation>
        <location evidence="1">Membrane</location>
        <topology evidence="1">Multi-pass membrane protein</topology>
    </subcellularLocation>
</comment>
<feature type="transmembrane region" description="Helical" evidence="5">
    <location>
        <begin position="113"/>
        <end position="134"/>
    </location>
</feature>
<organism evidence="7 8">
    <name type="scientific">Phyllobacterium endophyticum</name>
    <dbReference type="NCBI Taxonomy" id="1149773"/>
    <lineage>
        <taxon>Bacteria</taxon>
        <taxon>Pseudomonadati</taxon>
        <taxon>Pseudomonadota</taxon>
        <taxon>Alphaproteobacteria</taxon>
        <taxon>Hyphomicrobiales</taxon>
        <taxon>Phyllobacteriaceae</taxon>
        <taxon>Phyllobacterium</taxon>
    </lineage>
</organism>
<dbReference type="Pfam" id="PF07690">
    <property type="entry name" value="MFS_1"/>
    <property type="match status" value="1"/>
</dbReference>
<feature type="transmembrane region" description="Helical" evidence="5">
    <location>
        <begin position="174"/>
        <end position="196"/>
    </location>
</feature>
<accession>A0A2P7AWL8</accession>
<dbReference type="OrthoDB" id="9807274at2"/>
<evidence type="ECO:0000313" key="7">
    <source>
        <dbReference type="EMBL" id="PSH58591.1"/>
    </source>
</evidence>
<gene>
    <name evidence="7" type="ORF">CU100_13520</name>
</gene>
<evidence type="ECO:0000256" key="1">
    <source>
        <dbReference type="ARBA" id="ARBA00004141"/>
    </source>
</evidence>
<dbReference type="Proteomes" id="UP000241158">
    <property type="component" value="Unassembled WGS sequence"/>
</dbReference>
<feature type="transmembrane region" description="Helical" evidence="5">
    <location>
        <begin position="88"/>
        <end position="107"/>
    </location>
</feature>
<feature type="transmembrane region" description="Helical" evidence="5">
    <location>
        <begin position="370"/>
        <end position="388"/>
    </location>
</feature>
<evidence type="ECO:0000256" key="4">
    <source>
        <dbReference type="ARBA" id="ARBA00023136"/>
    </source>
</evidence>
<evidence type="ECO:0000256" key="5">
    <source>
        <dbReference type="SAM" id="Phobius"/>
    </source>
</evidence>
<keyword evidence="4 5" id="KW-0472">Membrane</keyword>
<evidence type="ECO:0000256" key="2">
    <source>
        <dbReference type="ARBA" id="ARBA00022692"/>
    </source>
</evidence>
<feature type="transmembrane region" description="Helical" evidence="5">
    <location>
        <begin position="57"/>
        <end position="79"/>
    </location>
</feature>
<name>A0A2P7AWL8_9HYPH</name>
<feature type="transmembrane region" description="Helical" evidence="5">
    <location>
        <begin position="409"/>
        <end position="429"/>
    </location>
</feature>
<dbReference type="PANTHER" id="PTHR23501">
    <property type="entry name" value="MAJOR FACILITATOR SUPERFAMILY"/>
    <property type="match status" value="1"/>
</dbReference>
<dbReference type="RefSeq" id="WP_106717036.1">
    <property type="nucleotide sequence ID" value="NZ_JACHXT010000001.1"/>
</dbReference>
<dbReference type="PROSITE" id="PS50850">
    <property type="entry name" value="MFS"/>
    <property type="match status" value="1"/>
</dbReference>
<sequence length="473" mass="49000">MHDPAVSGTSRWSELLTPTYSAATTTLCLGVALFAFNGFLVSTSLPTAVREIGGLELISWAFTIYLVLSIVGGASGALLKARLGARTALVGSALVFLAGTLIAAFASSMTEVLVGRALQGLGEGIIAAICYALIPELFPSRLVARVFGAEAVVWAVAAFGGPLISGLLTEQLSWRAAFLVNVPLALIFIALVLRIVPKSSGGVQLMSVPFLRLSAIGSGIMLVALASIMQAVLLQVLFVAGAAILLASVVAFDRRSATPLFPSDAFALNSVVGIGLWIVLLMPVAQAATSVYLVMTLQELWGYGPTKAGAFNATFAIAWSLCAILVANLHDPRHRAWMIRLGPTLLVAGLATIVLGFSMNMALVVMLGQILIGTGFGVCWGFVSQTVMESARSGERDRASALLPTLQSAGYAIGAAVAGLAANAAGYPAATTPEALRDATITIFIVSTVIGLGAMAAGYALRQKRKAHVAVEL</sequence>
<feature type="transmembrane region" description="Helical" evidence="5">
    <location>
        <begin position="308"/>
        <end position="329"/>
    </location>
</feature>
<feature type="transmembrane region" description="Helical" evidence="5">
    <location>
        <begin position="265"/>
        <end position="288"/>
    </location>
</feature>
<dbReference type="InterPro" id="IPR036259">
    <property type="entry name" value="MFS_trans_sf"/>
</dbReference>
<dbReference type="GO" id="GO:0022857">
    <property type="term" value="F:transmembrane transporter activity"/>
    <property type="evidence" value="ECO:0007669"/>
    <property type="project" value="InterPro"/>
</dbReference>
<dbReference type="InterPro" id="IPR020846">
    <property type="entry name" value="MFS_dom"/>
</dbReference>
<evidence type="ECO:0000313" key="8">
    <source>
        <dbReference type="Proteomes" id="UP000241158"/>
    </source>
</evidence>
<dbReference type="InterPro" id="IPR011701">
    <property type="entry name" value="MFS"/>
</dbReference>
<proteinExistence type="predicted"/>
<feature type="transmembrane region" description="Helical" evidence="5">
    <location>
        <begin position="20"/>
        <end position="45"/>
    </location>
</feature>
<keyword evidence="2 5" id="KW-0812">Transmembrane</keyword>
<dbReference type="GO" id="GO:0005886">
    <property type="term" value="C:plasma membrane"/>
    <property type="evidence" value="ECO:0007669"/>
    <property type="project" value="TreeGrafter"/>
</dbReference>
<protein>
    <submittedName>
        <fullName evidence="7">MFS transporter</fullName>
    </submittedName>
</protein>
<reference evidence="8" key="1">
    <citation type="submission" date="2017-11" db="EMBL/GenBank/DDBJ databases">
        <authorList>
            <person name="Kuznetsova I."/>
            <person name="Sazanova A."/>
            <person name="Chirak E."/>
            <person name="Safronova V."/>
            <person name="Willems A."/>
        </authorList>
    </citation>
    <scope>NUCLEOTIDE SEQUENCE [LARGE SCALE GENOMIC DNA]</scope>
    <source>
        <strain evidence="8">PEPV15</strain>
    </source>
</reference>
<comment type="caution">
    <text evidence="7">The sequence shown here is derived from an EMBL/GenBank/DDBJ whole genome shotgun (WGS) entry which is preliminary data.</text>
</comment>
<dbReference type="SUPFAM" id="SSF103473">
    <property type="entry name" value="MFS general substrate transporter"/>
    <property type="match status" value="1"/>
</dbReference>
<evidence type="ECO:0000259" key="6">
    <source>
        <dbReference type="PROSITE" id="PS50850"/>
    </source>
</evidence>
<feature type="transmembrane region" description="Helical" evidence="5">
    <location>
        <begin position="232"/>
        <end position="253"/>
    </location>
</feature>
<feature type="transmembrane region" description="Helical" evidence="5">
    <location>
        <begin position="441"/>
        <end position="461"/>
    </location>
</feature>
<feature type="transmembrane region" description="Helical" evidence="5">
    <location>
        <begin position="208"/>
        <end position="226"/>
    </location>
</feature>
<feature type="transmembrane region" description="Helical" evidence="5">
    <location>
        <begin position="146"/>
        <end position="168"/>
    </location>
</feature>
<evidence type="ECO:0000256" key="3">
    <source>
        <dbReference type="ARBA" id="ARBA00022989"/>
    </source>
</evidence>
<keyword evidence="8" id="KW-1185">Reference proteome</keyword>
<dbReference type="AlphaFoldDB" id="A0A2P7AWL8"/>